<evidence type="ECO:0000313" key="2">
    <source>
        <dbReference type="Proteomes" id="UP001152795"/>
    </source>
</evidence>
<gene>
    <name evidence="1" type="ORF">PACLA_8A006834</name>
</gene>
<proteinExistence type="predicted"/>
<keyword evidence="2" id="KW-1185">Reference proteome</keyword>
<protein>
    <submittedName>
        <fullName evidence="1">Uncharacterized protein</fullName>
    </submittedName>
</protein>
<evidence type="ECO:0000313" key="1">
    <source>
        <dbReference type="EMBL" id="CAB4012120.1"/>
    </source>
</evidence>
<reference evidence="1" key="1">
    <citation type="submission" date="2020-04" db="EMBL/GenBank/DDBJ databases">
        <authorList>
            <person name="Alioto T."/>
            <person name="Alioto T."/>
            <person name="Gomez Garrido J."/>
        </authorList>
    </citation>
    <scope>NUCLEOTIDE SEQUENCE</scope>
    <source>
        <strain evidence="1">A484AB</strain>
    </source>
</reference>
<dbReference type="OrthoDB" id="10641343at2759"/>
<dbReference type="EMBL" id="CACRXK020007387">
    <property type="protein sequence ID" value="CAB4012120.1"/>
    <property type="molecule type" value="Genomic_DNA"/>
</dbReference>
<sequence>MASSPRQLKNTSPDGNECTQLLQLLARNPSAALKVFKFTSPSDEKPAQSYKGRRPKCSRINCESSLHSPPEAQCSKVRIYCLPQKFNSSRTILETLQKPKKTNNAISLSKEEIELKSKCVDDLGNFNFDAILPAVYWKGEQNCAEMNYIRQDIAS</sequence>
<comment type="caution">
    <text evidence="1">The sequence shown here is derived from an EMBL/GenBank/DDBJ whole genome shotgun (WGS) entry which is preliminary data.</text>
</comment>
<dbReference type="Proteomes" id="UP001152795">
    <property type="component" value="Unassembled WGS sequence"/>
</dbReference>
<accession>A0A6S7I856</accession>
<dbReference type="AlphaFoldDB" id="A0A6S7I856"/>
<organism evidence="1 2">
    <name type="scientific">Paramuricea clavata</name>
    <name type="common">Red gorgonian</name>
    <name type="synonym">Violescent sea-whip</name>
    <dbReference type="NCBI Taxonomy" id="317549"/>
    <lineage>
        <taxon>Eukaryota</taxon>
        <taxon>Metazoa</taxon>
        <taxon>Cnidaria</taxon>
        <taxon>Anthozoa</taxon>
        <taxon>Octocorallia</taxon>
        <taxon>Malacalcyonacea</taxon>
        <taxon>Plexauridae</taxon>
        <taxon>Paramuricea</taxon>
    </lineage>
</organism>
<name>A0A6S7I856_PARCT</name>